<evidence type="ECO:0000313" key="10">
    <source>
        <dbReference type="Proteomes" id="UP000031876"/>
    </source>
</evidence>
<dbReference type="Proteomes" id="UP000501107">
    <property type="component" value="Chromosome"/>
</dbReference>
<dbReference type="Pfam" id="PF02687">
    <property type="entry name" value="FtsX"/>
    <property type="match status" value="2"/>
</dbReference>
<evidence type="ECO:0000256" key="2">
    <source>
        <dbReference type="ARBA" id="ARBA00022475"/>
    </source>
</evidence>
<dbReference type="InterPro" id="IPR003838">
    <property type="entry name" value="ABC3_permease_C"/>
</dbReference>
<keyword evidence="2" id="KW-1003">Cell membrane</keyword>
<feature type="transmembrane region" description="Helical" evidence="6">
    <location>
        <begin position="351"/>
        <end position="372"/>
    </location>
</feature>
<accession>A0A0B5NKD5</accession>
<feature type="domain" description="ABC3 transporter permease C-terminal" evidence="7">
    <location>
        <begin position="653"/>
        <end position="769"/>
    </location>
</feature>
<dbReference type="PANTHER" id="PTHR30287">
    <property type="entry name" value="MEMBRANE COMPONENT OF PREDICTED ABC SUPERFAMILY METABOLITE UPTAKE TRANSPORTER"/>
    <property type="match status" value="1"/>
</dbReference>
<feature type="transmembrane region" description="Helical" evidence="6">
    <location>
        <begin position="652"/>
        <end position="673"/>
    </location>
</feature>
<reference evidence="8 10" key="1">
    <citation type="journal article" date="2015" name="Genome Announc.">
        <title>Complete genome sequences for 35 biothreat assay-relevant bacillus species.</title>
        <authorList>
            <person name="Johnson S.L."/>
            <person name="Daligault H.E."/>
            <person name="Davenport K.W."/>
            <person name="Jaissle J."/>
            <person name="Frey K.G."/>
            <person name="Ladner J.T."/>
            <person name="Broomall S.M."/>
            <person name="Bishop-Lilly K.A."/>
            <person name="Bruce D.C."/>
            <person name="Gibbons H.S."/>
            <person name="Coyne S.R."/>
            <person name="Lo C.C."/>
            <person name="Meincke L."/>
            <person name="Munk A.C."/>
            <person name="Koroleva G.I."/>
            <person name="Rosenzweig C.N."/>
            <person name="Palacios G.F."/>
            <person name="Redden C.L."/>
            <person name="Minogue T.D."/>
            <person name="Chain P.S."/>
        </authorList>
    </citation>
    <scope>NUCLEOTIDE SEQUENCE [LARGE SCALE GENOMIC DNA]</scope>
    <source>
        <strain evidence="8 10">HD1011</strain>
    </source>
</reference>
<keyword evidence="3 6" id="KW-0812">Transmembrane</keyword>
<evidence type="ECO:0000313" key="11">
    <source>
        <dbReference type="Proteomes" id="UP000501107"/>
    </source>
</evidence>
<dbReference type="KEGG" id="btw:BF38_3673"/>
<dbReference type="RefSeq" id="WP_042996004.1">
    <property type="nucleotide sequence ID" value="NZ_CP009335.1"/>
</dbReference>
<dbReference type="Proteomes" id="UP000031876">
    <property type="component" value="Chromosome"/>
</dbReference>
<evidence type="ECO:0000256" key="5">
    <source>
        <dbReference type="ARBA" id="ARBA00023136"/>
    </source>
</evidence>
<protein>
    <submittedName>
        <fullName evidence="9">ABC transporter permease</fullName>
    </submittedName>
    <submittedName>
        <fullName evidence="8">FtsX-like permease family protein</fullName>
    </submittedName>
</protein>
<comment type="subcellular location">
    <subcellularLocation>
        <location evidence="1">Cell membrane</location>
        <topology evidence="1">Multi-pass membrane protein</topology>
    </subcellularLocation>
</comment>
<keyword evidence="4 6" id="KW-1133">Transmembrane helix</keyword>
<organism evidence="9 11">
    <name type="scientific">Bacillus thuringiensis</name>
    <dbReference type="NCBI Taxonomy" id="1428"/>
    <lineage>
        <taxon>Bacteria</taxon>
        <taxon>Bacillati</taxon>
        <taxon>Bacillota</taxon>
        <taxon>Bacilli</taxon>
        <taxon>Bacillales</taxon>
        <taxon>Bacillaceae</taxon>
        <taxon>Bacillus</taxon>
        <taxon>Bacillus cereus group</taxon>
    </lineage>
</organism>
<dbReference type="EMBL" id="CP009335">
    <property type="protein sequence ID" value="AJG78234.1"/>
    <property type="molecule type" value="Genomic_DNA"/>
</dbReference>
<reference evidence="9 11" key="2">
    <citation type="submission" date="2020-05" db="EMBL/GenBank/DDBJ databases">
        <title>FDA dAtabase for Regulatory Grade micrObial Sequences (FDA-ARGOS): Supporting development and validation of Infectious Disease Dx tests.</title>
        <authorList>
            <person name="Nelson B."/>
            <person name="Plummer A."/>
            <person name="Tallon L."/>
            <person name="Sadzewicz L."/>
            <person name="Zhao X."/>
            <person name="Vavikolanu K."/>
            <person name="Mehta A."/>
            <person name="Aluvathingal J."/>
            <person name="Nadendla S."/>
            <person name="Myers T."/>
            <person name="Yan Y."/>
            <person name="Sichtig H."/>
        </authorList>
    </citation>
    <scope>NUCLEOTIDE SEQUENCE [LARGE SCALE GENOMIC DNA]</scope>
    <source>
        <strain evidence="9 11">FDAARGOS_795</strain>
    </source>
</reference>
<feature type="transmembrane region" description="Helical" evidence="6">
    <location>
        <begin position="743"/>
        <end position="766"/>
    </location>
</feature>
<feature type="transmembrane region" description="Helical" evidence="6">
    <location>
        <begin position="427"/>
        <end position="447"/>
    </location>
</feature>
<dbReference type="PANTHER" id="PTHR30287:SF2">
    <property type="entry name" value="BLL1001 PROTEIN"/>
    <property type="match status" value="1"/>
</dbReference>
<dbReference type="EMBL" id="CP053980">
    <property type="protein sequence ID" value="QKH27267.1"/>
    <property type="molecule type" value="Genomic_DNA"/>
</dbReference>
<feature type="transmembrane region" description="Helical" evidence="6">
    <location>
        <begin position="254"/>
        <end position="278"/>
    </location>
</feature>
<dbReference type="GO" id="GO:0005886">
    <property type="term" value="C:plasma membrane"/>
    <property type="evidence" value="ECO:0007669"/>
    <property type="project" value="UniProtKB-SubCell"/>
</dbReference>
<feature type="transmembrane region" description="Helical" evidence="6">
    <location>
        <begin position="701"/>
        <end position="723"/>
    </location>
</feature>
<sequence length="779" mass="88314">MIRRMLKRDFSQNKMIITILFMFIMLSSLLMASASSNVITLLNSMDQLVKVSNAPHFVQMHAGEVNQKSIDSFVEKNPFVKKQQTAEMVQINGSNIFIKKKNQAEHNSVMDISFVKQNSKFDFLLNLNNEVVDVRKGEIGVPIYYMQKYNLRMGDKIWVIKDNNELEFTISAFVRDVQMNPSIVSSKRLVISNKDFERIKRNFGESEYLIEFQLTDENKINEFENLYKSSNLPQKGPSITYSLFKTLNSLTDGIIAAVLIIISGLLMLIAMLCIRFTIITSMEEDYREIGVMKAIGIHNKDIQKLYITKYIVISAGGCICGYILSLFVTKIFTSNITLYMGAANKSILHNIVPFIITILLFLVVILFCRIILRNFRGITAIDALQSRDKLGKRKIRKSFSLKQTKFTNVNIFIGIEDVIKRFKLFRVLSIVLIIAVFMIVVPVNFLYTIQSPDFVNYMGTGKSDIRIDLQQTENIEKRFKGVISYVKNDKEVEKYATFVTSTFKMVNADGTHENLNVEMGDFTTFPLDYIQGRAPKNENEIALSYMNANELKKSVGDYIFLFVDGKEKGLAISGIYQDVTNGGKTAKASFSNNNENILWYVVNVDMKPKVDLQEKVKEYKQNFSSAKITDTNDYVTQTLGETIKQLRLVTQVAILIAILISVLITAMFFKMLLAKDSSQILIMKNIGFSSKDIRIQYITRSIVIVLLGILIGTCIAATFGEMLVSWLGSFMGAAHIKFVVNPIVSYIICPAILFISVTATTLFSSFTMKQTNDVKPNGE</sequence>
<evidence type="ECO:0000256" key="1">
    <source>
        <dbReference type="ARBA" id="ARBA00004651"/>
    </source>
</evidence>
<gene>
    <name evidence="8" type="ORF">BF38_3673</name>
    <name evidence="9" type="ORF">FOC89_26110</name>
</gene>
<proteinExistence type="predicted"/>
<dbReference type="InterPro" id="IPR038766">
    <property type="entry name" value="Membrane_comp_ABC_pdt"/>
</dbReference>
<evidence type="ECO:0000313" key="8">
    <source>
        <dbReference type="EMBL" id="AJG78234.1"/>
    </source>
</evidence>
<evidence type="ECO:0000259" key="7">
    <source>
        <dbReference type="Pfam" id="PF02687"/>
    </source>
</evidence>
<feature type="transmembrane region" description="Helical" evidence="6">
    <location>
        <begin position="310"/>
        <end position="331"/>
    </location>
</feature>
<keyword evidence="5 6" id="KW-0472">Membrane</keyword>
<dbReference type="AlphaFoldDB" id="A0A0B5NKD5"/>
<name>A0A0B5NKD5_BACTU</name>
<evidence type="ECO:0000313" key="9">
    <source>
        <dbReference type="EMBL" id="QKH27267.1"/>
    </source>
</evidence>
<evidence type="ECO:0000256" key="6">
    <source>
        <dbReference type="SAM" id="Phobius"/>
    </source>
</evidence>
<feature type="domain" description="ABC3 transporter permease C-terminal" evidence="7">
    <location>
        <begin position="260"/>
        <end position="372"/>
    </location>
</feature>
<evidence type="ECO:0000256" key="3">
    <source>
        <dbReference type="ARBA" id="ARBA00022692"/>
    </source>
</evidence>
<evidence type="ECO:0000256" key="4">
    <source>
        <dbReference type="ARBA" id="ARBA00022989"/>
    </source>
</evidence>